<evidence type="ECO:0000256" key="3">
    <source>
        <dbReference type="ARBA" id="ARBA00023237"/>
    </source>
</evidence>
<dbReference type="InterPro" id="IPR006664">
    <property type="entry name" value="OMP_bac"/>
</dbReference>
<dbReference type="InterPro" id="IPR050330">
    <property type="entry name" value="Bact_OuterMem_StrucFunc"/>
</dbReference>
<sequence length="231" mass="23664">MRARLIARIIVGMTAVALLATGCATNPDGSYEYKRTGLGALGGAVLGAGAGALIGGKSHRGRNAAIGGLTGAVVGGGVGNYMDRQAAALKKEMPQAEVVRDGDKVYVALPSGILFDLGKDTLKPEAKDALSKAVPTLRDSQTTIVIEGHTDSSGSDAVNQPLSERRAGRVRDFLVSQGVPASKMAAVGYGSTRPAVPNDSDANRALNRRVQIELSPNEKLKAQGTGGSGNN</sequence>
<dbReference type="PROSITE" id="PS51123">
    <property type="entry name" value="OMPA_2"/>
    <property type="match status" value="1"/>
</dbReference>
<feature type="domain" description="OmpA-like" evidence="6">
    <location>
        <begin position="102"/>
        <end position="218"/>
    </location>
</feature>
<dbReference type="PROSITE" id="PS51257">
    <property type="entry name" value="PROKAR_LIPOPROTEIN"/>
    <property type="match status" value="1"/>
</dbReference>
<evidence type="ECO:0000256" key="4">
    <source>
        <dbReference type="PROSITE-ProRule" id="PRU00473"/>
    </source>
</evidence>
<evidence type="ECO:0000313" key="8">
    <source>
        <dbReference type="Proteomes" id="UP000641025"/>
    </source>
</evidence>
<organism evidence="7 8">
    <name type="scientific">Geomonas propionica</name>
    <dbReference type="NCBI Taxonomy" id="2798582"/>
    <lineage>
        <taxon>Bacteria</taxon>
        <taxon>Pseudomonadati</taxon>
        <taxon>Thermodesulfobacteriota</taxon>
        <taxon>Desulfuromonadia</taxon>
        <taxon>Geobacterales</taxon>
        <taxon>Geobacteraceae</taxon>
        <taxon>Geomonas</taxon>
    </lineage>
</organism>
<dbReference type="PROSITE" id="PS01068">
    <property type="entry name" value="OMPA_1"/>
    <property type="match status" value="1"/>
</dbReference>
<proteinExistence type="predicted"/>
<evidence type="ECO:0000259" key="6">
    <source>
        <dbReference type="PROSITE" id="PS51123"/>
    </source>
</evidence>
<comment type="caution">
    <text evidence="7">The sequence shown here is derived from an EMBL/GenBank/DDBJ whole genome shotgun (WGS) entry which is preliminary data.</text>
</comment>
<gene>
    <name evidence="7" type="ORF">JFN90_12590</name>
</gene>
<keyword evidence="5" id="KW-0812">Transmembrane</keyword>
<dbReference type="InterPro" id="IPR006665">
    <property type="entry name" value="OmpA-like"/>
</dbReference>
<keyword evidence="8" id="KW-1185">Reference proteome</keyword>
<evidence type="ECO:0000256" key="5">
    <source>
        <dbReference type="SAM" id="Phobius"/>
    </source>
</evidence>
<dbReference type="InterPro" id="IPR027367">
    <property type="entry name" value="Gly-zipper_YMGG"/>
</dbReference>
<comment type="subcellular location">
    <subcellularLocation>
        <location evidence="1">Cell outer membrane</location>
    </subcellularLocation>
</comment>
<dbReference type="Proteomes" id="UP000641025">
    <property type="component" value="Unassembled WGS sequence"/>
</dbReference>
<protein>
    <submittedName>
        <fullName evidence="7">OmpA family protein</fullName>
    </submittedName>
</protein>
<feature type="transmembrane region" description="Helical" evidence="5">
    <location>
        <begin position="35"/>
        <end position="54"/>
    </location>
</feature>
<name>A0ABS0YSK6_9BACT</name>
<evidence type="ECO:0000256" key="1">
    <source>
        <dbReference type="ARBA" id="ARBA00004442"/>
    </source>
</evidence>
<dbReference type="RefSeq" id="WP_199395473.1">
    <property type="nucleotide sequence ID" value="NZ_JAEMHK010000009.1"/>
</dbReference>
<keyword evidence="2 4" id="KW-0472">Membrane</keyword>
<dbReference type="InterPro" id="IPR006690">
    <property type="entry name" value="OMPA-like_CS"/>
</dbReference>
<dbReference type="EMBL" id="JAEMHK010000009">
    <property type="protein sequence ID" value="MBJ6800966.1"/>
    <property type="molecule type" value="Genomic_DNA"/>
</dbReference>
<reference evidence="7 8" key="1">
    <citation type="submission" date="2020-12" db="EMBL/GenBank/DDBJ databases">
        <title>Geomonas sp. Red259, isolated from paddy soil.</title>
        <authorList>
            <person name="Xu Z."/>
            <person name="Zhang Z."/>
            <person name="Masuda Y."/>
            <person name="Itoh H."/>
            <person name="Senoo K."/>
        </authorList>
    </citation>
    <scope>NUCLEOTIDE SEQUENCE [LARGE SCALE GENOMIC DNA]</scope>
    <source>
        <strain evidence="7 8">Red259</strain>
    </source>
</reference>
<dbReference type="Pfam" id="PF00691">
    <property type="entry name" value="OmpA"/>
    <property type="match status" value="1"/>
</dbReference>
<evidence type="ECO:0000313" key="7">
    <source>
        <dbReference type="EMBL" id="MBJ6800966.1"/>
    </source>
</evidence>
<evidence type="ECO:0000256" key="2">
    <source>
        <dbReference type="ARBA" id="ARBA00023136"/>
    </source>
</evidence>
<keyword evidence="5" id="KW-1133">Transmembrane helix</keyword>
<accession>A0ABS0YSK6</accession>
<dbReference type="PRINTS" id="PR01023">
    <property type="entry name" value="NAFLGMOTY"/>
</dbReference>
<keyword evidence="3" id="KW-0998">Cell outer membrane</keyword>
<dbReference type="InterPro" id="IPR036737">
    <property type="entry name" value="OmpA-like_sf"/>
</dbReference>
<dbReference type="PANTHER" id="PTHR30329">
    <property type="entry name" value="STATOR ELEMENT OF FLAGELLAR MOTOR COMPLEX"/>
    <property type="match status" value="1"/>
</dbReference>
<dbReference type="Pfam" id="PF13441">
    <property type="entry name" value="Gly-zipper_YMGG"/>
    <property type="match status" value="1"/>
</dbReference>
<dbReference type="CDD" id="cd07185">
    <property type="entry name" value="OmpA_C-like"/>
    <property type="match status" value="1"/>
</dbReference>
<dbReference type="PRINTS" id="PR01021">
    <property type="entry name" value="OMPADOMAIN"/>
</dbReference>
<dbReference type="Gene3D" id="3.30.1330.60">
    <property type="entry name" value="OmpA-like domain"/>
    <property type="match status" value="1"/>
</dbReference>
<dbReference type="SUPFAM" id="SSF103088">
    <property type="entry name" value="OmpA-like"/>
    <property type="match status" value="1"/>
</dbReference>
<dbReference type="PANTHER" id="PTHR30329:SF21">
    <property type="entry name" value="LIPOPROTEIN YIAD-RELATED"/>
    <property type="match status" value="1"/>
</dbReference>